<evidence type="ECO:0000259" key="13">
    <source>
        <dbReference type="Pfam" id="PF22599"/>
    </source>
</evidence>
<evidence type="ECO:0000256" key="5">
    <source>
        <dbReference type="ARBA" id="ARBA00022692"/>
    </source>
</evidence>
<feature type="domain" description="Protein translocase subunit SecDF P1" evidence="12">
    <location>
        <begin position="62"/>
        <end position="119"/>
    </location>
</feature>
<dbReference type="FunFam" id="3.30.1360.200:FF:000002">
    <property type="entry name" value="Preprotein translocase subunit SecD"/>
    <property type="match status" value="1"/>
</dbReference>
<dbReference type="Pfam" id="PF02355">
    <property type="entry name" value="SecD_SecF_C"/>
    <property type="match status" value="1"/>
</dbReference>
<evidence type="ECO:0000256" key="1">
    <source>
        <dbReference type="ARBA" id="ARBA00004651"/>
    </source>
</evidence>
<dbReference type="Pfam" id="PF21760">
    <property type="entry name" value="SecD_1st"/>
    <property type="match status" value="1"/>
</dbReference>
<keyword evidence="8" id="KW-0811">Translocation</keyword>
<evidence type="ECO:0000313" key="14">
    <source>
        <dbReference type="EMBL" id="VAW15298.1"/>
    </source>
</evidence>
<dbReference type="FunFam" id="1.20.1640.10:FF:000004">
    <property type="entry name" value="Protein translocase subunit SecD"/>
    <property type="match status" value="1"/>
</dbReference>
<feature type="domain" description="Protein export membrane protein SecD/SecF C-terminal" evidence="11">
    <location>
        <begin position="254"/>
        <end position="430"/>
    </location>
</feature>
<keyword evidence="3" id="KW-1003">Cell membrane</keyword>
<reference evidence="14" key="1">
    <citation type="submission" date="2018-06" db="EMBL/GenBank/DDBJ databases">
        <authorList>
            <person name="Zhirakovskaya E."/>
        </authorList>
    </citation>
    <scope>NUCLEOTIDE SEQUENCE</scope>
</reference>
<dbReference type="SUPFAM" id="SSF82866">
    <property type="entry name" value="Multidrug efflux transporter AcrB transmembrane domain"/>
    <property type="match status" value="1"/>
</dbReference>
<dbReference type="AlphaFoldDB" id="A0A3B0TB86"/>
<evidence type="ECO:0000256" key="6">
    <source>
        <dbReference type="ARBA" id="ARBA00022927"/>
    </source>
</evidence>
<dbReference type="GO" id="GO:0006886">
    <property type="term" value="P:intracellular protein transport"/>
    <property type="evidence" value="ECO:0007669"/>
    <property type="project" value="InterPro"/>
</dbReference>
<evidence type="ECO:0000259" key="11">
    <source>
        <dbReference type="Pfam" id="PF02355"/>
    </source>
</evidence>
<evidence type="ECO:0000256" key="8">
    <source>
        <dbReference type="ARBA" id="ARBA00023010"/>
    </source>
</evidence>
<dbReference type="PANTHER" id="PTHR30081:SF1">
    <property type="entry name" value="PROTEIN TRANSLOCASE SUBUNIT SECD"/>
    <property type="match status" value="1"/>
</dbReference>
<name>A0A3B0TB86_9ZZZZ</name>
<keyword evidence="2" id="KW-0813">Transport</keyword>
<dbReference type="GO" id="GO:0015450">
    <property type="term" value="F:protein-transporting ATPase activity"/>
    <property type="evidence" value="ECO:0007669"/>
    <property type="project" value="InterPro"/>
</dbReference>
<evidence type="ECO:0000259" key="12">
    <source>
        <dbReference type="Pfam" id="PF21760"/>
    </source>
</evidence>
<dbReference type="NCBIfam" id="TIGR00916">
    <property type="entry name" value="2A0604s01"/>
    <property type="match status" value="1"/>
</dbReference>
<protein>
    <submittedName>
        <fullName evidence="14">Protein translocase subunit SecD</fullName>
    </submittedName>
</protein>
<dbReference type="InterPro" id="IPR005791">
    <property type="entry name" value="SecD"/>
</dbReference>
<dbReference type="Pfam" id="PF07549">
    <property type="entry name" value="Sec_GG"/>
    <property type="match status" value="1"/>
</dbReference>
<dbReference type="Gene3D" id="3.30.70.3400">
    <property type="match status" value="1"/>
</dbReference>
<dbReference type="HAMAP" id="MF_01463_B">
    <property type="entry name" value="SecD_B"/>
    <property type="match status" value="1"/>
</dbReference>
<sequence length="584" mass="63717">MGKQLRNRILIIIGIIAVSFYCSFPPQEKINLGLDLKGGMHLILKVDTEELDDNAKSDAVLRAIEILRNRIDSIGVGETVIQRQGENQILVQLPGITDRDAAIAMIGRVAQLEFRLVNDQASVVSEALKGNIPKGYILKTTKDDKKEPILLEKNIAMNGENISDARVDFDSTGFGQPYISLSFDSVGSKKFAKLTKSNVGRRLAIIMDGEVLSAPNINEAIMGGTAQITGQFTFDEASLLALSLRSGALPAPMHIEEERTIGPLLGKDSITAGITATIIGGTLVILFMLLYYLQAGLISDIALVLNLFFIFGMMGFLNIMLPESQLTLTLPGIAGIILTLGMAVDANVLINERIREEMDNGRPLKAAVNSGFDKALKAIVDSNTTTLIAAFMLFQFGSGPIKGFAVTLSIGLIVSLFTALFVTRTIFNTLIHFKLLKKLSMLRIFANTNFDFVSKRFICFFISTVLIIGSIVVLVQKKEAAYGIDFVGGQIQEYHFNEAININTLRSAFQKKGINDVVIQQFDEAPENIILRSSDDTDDKVVEVFSESFPNNTFDILRIEKVGPVVGKSLRKAAVLAIIFALGG</sequence>
<dbReference type="NCBIfam" id="TIGR01129">
    <property type="entry name" value="secD"/>
    <property type="match status" value="1"/>
</dbReference>
<feature type="domain" description="SecDF P1 head subdomain" evidence="13">
    <location>
        <begin position="143"/>
        <end position="251"/>
    </location>
</feature>
<keyword evidence="9 10" id="KW-0472">Membrane</keyword>
<keyword evidence="4" id="KW-0997">Cell inner membrane</keyword>
<proteinExistence type="inferred from homology"/>
<gene>
    <name evidence="14" type="ORF">MNBD_BACTEROID05-1299</name>
</gene>
<evidence type="ECO:0000256" key="7">
    <source>
        <dbReference type="ARBA" id="ARBA00022989"/>
    </source>
</evidence>
<dbReference type="Gene3D" id="1.20.1640.10">
    <property type="entry name" value="Multidrug efflux transporter AcrB transmembrane domain"/>
    <property type="match status" value="1"/>
</dbReference>
<evidence type="ECO:0000256" key="4">
    <source>
        <dbReference type="ARBA" id="ARBA00022519"/>
    </source>
</evidence>
<feature type="transmembrane region" description="Helical" evidence="10">
    <location>
        <begin position="300"/>
        <end position="321"/>
    </location>
</feature>
<dbReference type="GO" id="GO:0005886">
    <property type="term" value="C:plasma membrane"/>
    <property type="evidence" value="ECO:0007669"/>
    <property type="project" value="UniProtKB-SubCell"/>
</dbReference>
<evidence type="ECO:0000256" key="9">
    <source>
        <dbReference type="ARBA" id="ARBA00023136"/>
    </source>
</evidence>
<dbReference type="InterPro" id="IPR048634">
    <property type="entry name" value="SecD_SecF_C"/>
</dbReference>
<evidence type="ECO:0000256" key="3">
    <source>
        <dbReference type="ARBA" id="ARBA00022475"/>
    </source>
</evidence>
<dbReference type="PANTHER" id="PTHR30081">
    <property type="entry name" value="PROTEIN-EXPORT MEMBRANE PROTEIN SEC"/>
    <property type="match status" value="1"/>
</dbReference>
<feature type="transmembrane region" description="Helical" evidence="10">
    <location>
        <begin position="270"/>
        <end position="293"/>
    </location>
</feature>
<dbReference type="Pfam" id="PF22599">
    <property type="entry name" value="SecDF_P1_head"/>
    <property type="match status" value="1"/>
</dbReference>
<dbReference type="Gene3D" id="3.30.1360.200">
    <property type="match status" value="1"/>
</dbReference>
<feature type="transmembrane region" description="Helical" evidence="10">
    <location>
        <begin position="9"/>
        <end position="26"/>
    </location>
</feature>
<dbReference type="EMBL" id="UOEN01000261">
    <property type="protein sequence ID" value="VAW15298.1"/>
    <property type="molecule type" value="Genomic_DNA"/>
</dbReference>
<keyword evidence="7 10" id="KW-1133">Transmembrane helix</keyword>
<evidence type="ECO:0000256" key="10">
    <source>
        <dbReference type="SAM" id="Phobius"/>
    </source>
</evidence>
<organism evidence="14">
    <name type="scientific">hydrothermal vent metagenome</name>
    <dbReference type="NCBI Taxonomy" id="652676"/>
    <lineage>
        <taxon>unclassified sequences</taxon>
        <taxon>metagenomes</taxon>
        <taxon>ecological metagenomes</taxon>
    </lineage>
</organism>
<dbReference type="InterPro" id="IPR022646">
    <property type="entry name" value="SecD/SecF_CS"/>
</dbReference>
<feature type="transmembrane region" description="Helical" evidence="10">
    <location>
        <begin position="333"/>
        <end position="354"/>
    </location>
</feature>
<keyword evidence="6" id="KW-0653">Protein transport</keyword>
<comment type="subcellular location">
    <subcellularLocation>
        <location evidence="1">Cell membrane</location>
        <topology evidence="1">Multi-pass membrane protein</topology>
    </subcellularLocation>
</comment>
<feature type="non-terminal residue" evidence="14">
    <location>
        <position position="584"/>
    </location>
</feature>
<dbReference type="InterPro" id="IPR048631">
    <property type="entry name" value="SecD_1st"/>
</dbReference>
<keyword evidence="5 10" id="KW-0812">Transmembrane</keyword>
<evidence type="ECO:0000256" key="2">
    <source>
        <dbReference type="ARBA" id="ARBA00022448"/>
    </source>
</evidence>
<feature type="transmembrane region" description="Helical" evidence="10">
    <location>
        <begin position="408"/>
        <end position="436"/>
    </location>
</feature>
<feature type="transmembrane region" description="Helical" evidence="10">
    <location>
        <begin position="375"/>
        <end position="396"/>
    </location>
</feature>
<accession>A0A3B0TB86</accession>
<dbReference type="InterPro" id="IPR054384">
    <property type="entry name" value="SecDF_P1_head"/>
</dbReference>
<dbReference type="InterPro" id="IPR055344">
    <property type="entry name" value="SecD_SecF_C_bact"/>
</dbReference>
<dbReference type="InterPro" id="IPR022813">
    <property type="entry name" value="SecD/SecF_arch_bac"/>
</dbReference>
<feature type="transmembrane region" description="Helical" evidence="10">
    <location>
        <begin position="457"/>
        <end position="475"/>
    </location>
</feature>